<proteinExistence type="inferred from homology"/>
<dbReference type="Proteomes" id="UP000035909">
    <property type="component" value="Unassembled WGS sequence"/>
</dbReference>
<protein>
    <recommendedName>
        <fullName evidence="8">Probable membrane transporter protein</fullName>
    </recommendedName>
</protein>
<keyword evidence="7 8" id="KW-0472">Membrane</keyword>
<evidence type="ECO:0000256" key="1">
    <source>
        <dbReference type="ARBA" id="ARBA00004651"/>
    </source>
</evidence>
<evidence type="ECO:0000313" key="10">
    <source>
        <dbReference type="Proteomes" id="UP000035909"/>
    </source>
</evidence>
<gene>
    <name evidence="9" type="ORF">ABT57_15695</name>
</gene>
<comment type="similarity">
    <text evidence="2 8">Belongs to the 4-toluene sulfonate uptake permease (TSUP) (TC 2.A.102) family.</text>
</comment>
<feature type="transmembrane region" description="Helical" evidence="8">
    <location>
        <begin position="33"/>
        <end position="57"/>
    </location>
</feature>
<keyword evidence="5 8" id="KW-0812">Transmembrane</keyword>
<dbReference type="PANTHER" id="PTHR30269">
    <property type="entry name" value="TRANSMEMBRANE PROTEIN YFCA"/>
    <property type="match status" value="1"/>
</dbReference>
<evidence type="ECO:0000256" key="5">
    <source>
        <dbReference type="ARBA" id="ARBA00022692"/>
    </source>
</evidence>
<sequence length="246" mass="26477">MLIDDPLFYLISIPAVILYGIGKGGLGGALGDIVVPMMALTISTSLAAAILLPILMVMDASAIRYHFHNASWPHLRKMLVGGIAGVFMAALLLSSLSSAGLQLLVGAISIVFVLLYVFKKEQSKPGGTVSAFLWSSVGGFSSTAIHAGGGPVSIYLLPQTLDKKKLIGTIVWFFAILNYFKLTAYVSLGLINMQNIMSSLVLVPFALLGVKLGVMLLDKINQEVLYKTCYFFLFFSGLKLIYNGLF</sequence>
<dbReference type="EMBL" id="LDOU01000015">
    <property type="protein sequence ID" value="KLV08237.1"/>
    <property type="molecule type" value="Genomic_DNA"/>
</dbReference>
<dbReference type="InterPro" id="IPR002781">
    <property type="entry name" value="TM_pro_TauE-like"/>
</dbReference>
<keyword evidence="4 8" id="KW-1003">Cell membrane</keyword>
<name>A0A0J1K1C1_9GAMM</name>
<dbReference type="InterPro" id="IPR052017">
    <property type="entry name" value="TSUP"/>
</dbReference>
<evidence type="ECO:0000256" key="7">
    <source>
        <dbReference type="ARBA" id="ARBA00023136"/>
    </source>
</evidence>
<evidence type="ECO:0000256" key="6">
    <source>
        <dbReference type="ARBA" id="ARBA00022989"/>
    </source>
</evidence>
<dbReference type="RefSeq" id="WP_047886125.1">
    <property type="nucleotide sequence ID" value="NZ_CP071326.1"/>
</dbReference>
<dbReference type="STRING" id="320778.ABT57_15695"/>
<organism evidence="9 10">
    <name type="scientific">Photobacterium ganghwense</name>
    <dbReference type="NCBI Taxonomy" id="320778"/>
    <lineage>
        <taxon>Bacteria</taxon>
        <taxon>Pseudomonadati</taxon>
        <taxon>Pseudomonadota</taxon>
        <taxon>Gammaproteobacteria</taxon>
        <taxon>Vibrionales</taxon>
        <taxon>Vibrionaceae</taxon>
        <taxon>Photobacterium</taxon>
    </lineage>
</organism>
<evidence type="ECO:0000256" key="8">
    <source>
        <dbReference type="RuleBase" id="RU363041"/>
    </source>
</evidence>
<keyword evidence="6 8" id="KW-1133">Transmembrane helix</keyword>
<reference evidence="9 10" key="1">
    <citation type="submission" date="2015-05" db="EMBL/GenBank/DDBJ databases">
        <title>Photobacterium galathea sp. nov.</title>
        <authorList>
            <person name="Machado H."/>
            <person name="Gram L."/>
        </authorList>
    </citation>
    <scope>NUCLEOTIDE SEQUENCE [LARGE SCALE GENOMIC DNA]</scope>
    <source>
        <strain evidence="9 10">DSM 22954</strain>
    </source>
</reference>
<feature type="transmembrane region" description="Helical" evidence="8">
    <location>
        <begin position="196"/>
        <end position="217"/>
    </location>
</feature>
<dbReference type="PATRIC" id="fig|320778.3.peg.3412"/>
<dbReference type="Pfam" id="PF01925">
    <property type="entry name" value="TauE"/>
    <property type="match status" value="1"/>
</dbReference>
<feature type="transmembrane region" description="Helical" evidence="8">
    <location>
        <begin position="78"/>
        <end position="95"/>
    </location>
</feature>
<dbReference type="OrthoDB" id="7028171at2"/>
<dbReference type="PANTHER" id="PTHR30269:SF37">
    <property type="entry name" value="MEMBRANE TRANSPORTER PROTEIN"/>
    <property type="match status" value="1"/>
</dbReference>
<keyword evidence="3" id="KW-0813">Transport</keyword>
<feature type="transmembrane region" description="Helical" evidence="8">
    <location>
        <begin position="7"/>
        <end position="27"/>
    </location>
</feature>
<feature type="transmembrane region" description="Helical" evidence="8">
    <location>
        <begin position="101"/>
        <end position="118"/>
    </location>
</feature>
<feature type="transmembrane region" description="Helical" evidence="8">
    <location>
        <begin position="224"/>
        <end position="242"/>
    </location>
</feature>
<comment type="subcellular location">
    <subcellularLocation>
        <location evidence="1 8">Cell membrane</location>
        <topology evidence="1 8">Multi-pass membrane protein</topology>
    </subcellularLocation>
</comment>
<evidence type="ECO:0000256" key="2">
    <source>
        <dbReference type="ARBA" id="ARBA00009142"/>
    </source>
</evidence>
<evidence type="ECO:0000256" key="4">
    <source>
        <dbReference type="ARBA" id="ARBA00022475"/>
    </source>
</evidence>
<dbReference type="AlphaFoldDB" id="A0A0J1K1C1"/>
<feature type="transmembrane region" description="Helical" evidence="8">
    <location>
        <begin position="166"/>
        <end position="190"/>
    </location>
</feature>
<accession>A0A0J1K1C1</accession>
<evidence type="ECO:0000256" key="3">
    <source>
        <dbReference type="ARBA" id="ARBA00022448"/>
    </source>
</evidence>
<comment type="caution">
    <text evidence="9">The sequence shown here is derived from an EMBL/GenBank/DDBJ whole genome shotgun (WGS) entry which is preliminary data.</text>
</comment>
<evidence type="ECO:0000313" key="9">
    <source>
        <dbReference type="EMBL" id="KLV08237.1"/>
    </source>
</evidence>
<dbReference type="GO" id="GO:0005886">
    <property type="term" value="C:plasma membrane"/>
    <property type="evidence" value="ECO:0007669"/>
    <property type="project" value="UniProtKB-SubCell"/>
</dbReference>
<keyword evidence="10" id="KW-1185">Reference proteome</keyword>